<keyword evidence="1" id="KW-1133">Transmembrane helix</keyword>
<evidence type="ECO:0000256" key="1">
    <source>
        <dbReference type="SAM" id="Phobius"/>
    </source>
</evidence>
<dbReference type="EMBL" id="JBHUNA010000037">
    <property type="protein sequence ID" value="MFD2762081.1"/>
    <property type="molecule type" value="Genomic_DNA"/>
</dbReference>
<organism evidence="2 3">
    <name type="scientific">Lentibacillus juripiscarius</name>
    <dbReference type="NCBI Taxonomy" id="257446"/>
    <lineage>
        <taxon>Bacteria</taxon>
        <taxon>Bacillati</taxon>
        <taxon>Bacillota</taxon>
        <taxon>Bacilli</taxon>
        <taxon>Bacillales</taxon>
        <taxon>Bacillaceae</taxon>
        <taxon>Lentibacillus</taxon>
    </lineage>
</organism>
<reference evidence="3" key="1">
    <citation type="journal article" date="2019" name="Int. J. Syst. Evol. Microbiol.">
        <title>The Global Catalogue of Microorganisms (GCM) 10K type strain sequencing project: providing services to taxonomists for standard genome sequencing and annotation.</title>
        <authorList>
            <consortium name="The Broad Institute Genomics Platform"/>
            <consortium name="The Broad Institute Genome Sequencing Center for Infectious Disease"/>
            <person name="Wu L."/>
            <person name="Ma J."/>
        </authorList>
    </citation>
    <scope>NUCLEOTIDE SEQUENCE [LARGE SCALE GENOMIC DNA]</scope>
    <source>
        <strain evidence="3">TISTR 1535</strain>
    </source>
</reference>
<gene>
    <name evidence="2" type="ORF">ACFSUO_14070</name>
</gene>
<evidence type="ECO:0000313" key="2">
    <source>
        <dbReference type="EMBL" id="MFD2762081.1"/>
    </source>
</evidence>
<keyword evidence="3" id="KW-1185">Reference proteome</keyword>
<protein>
    <submittedName>
        <fullName evidence="2">Uncharacterized protein</fullName>
    </submittedName>
</protein>
<proteinExistence type="predicted"/>
<evidence type="ECO:0000313" key="3">
    <source>
        <dbReference type="Proteomes" id="UP001597502"/>
    </source>
</evidence>
<feature type="transmembrane region" description="Helical" evidence="1">
    <location>
        <begin position="40"/>
        <end position="59"/>
    </location>
</feature>
<dbReference type="RefSeq" id="WP_382395229.1">
    <property type="nucleotide sequence ID" value="NZ_JBHUNA010000037.1"/>
</dbReference>
<accession>A0ABW5V9G8</accession>
<comment type="caution">
    <text evidence="2">The sequence shown here is derived from an EMBL/GenBank/DDBJ whole genome shotgun (WGS) entry which is preliminary data.</text>
</comment>
<dbReference type="Proteomes" id="UP001597502">
    <property type="component" value="Unassembled WGS sequence"/>
</dbReference>
<feature type="transmembrane region" description="Helical" evidence="1">
    <location>
        <begin position="12"/>
        <end position="34"/>
    </location>
</feature>
<keyword evidence="1" id="KW-0472">Membrane</keyword>
<name>A0ABW5V9G8_9BACI</name>
<keyword evidence="1" id="KW-0812">Transmembrane</keyword>
<sequence>MDENKGYRRFKIIFHSFILIAVAIGVIIASFTGWSEMDRALLYLILGIVIAAESIFGLYKNLRHRSAQ</sequence>